<organism evidence="2 3">
    <name type="scientific">Actinocorallia aurantiaca</name>
    <dbReference type="NCBI Taxonomy" id="46204"/>
    <lineage>
        <taxon>Bacteria</taxon>
        <taxon>Bacillati</taxon>
        <taxon>Actinomycetota</taxon>
        <taxon>Actinomycetes</taxon>
        <taxon>Streptosporangiales</taxon>
        <taxon>Thermomonosporaceae</taxon>
        <taxon>Actinocorallia</taxon>
    </lineage>
</organism>
<protein>
    <submittedName>
        <fullName evidence="2">SGNH/GDSL hydrolase family protein</fullName>
    </submittedName>
</protein>
<keyword evidence="3" id="KW-1185">Reference proteome</keyword>
<proteinExistence type="predicted"/>
<dbReference type="InterPro" id="IPR053140">
    <property type="entry name" value="GDSL_Rv0518-like"/>
</dbReference>
<dbReference type="Gene3D" id="3.40.50.1110">
    <property type="entry name" value="SGNH hydrolase"/>
    <property type="match status" value="1"/>
</dbReference>
<sequence length="260" mass="29233">MLNGVNEFQSYVALGDSFTEGLNDHLGDDRYRGWADRLAEHIDAARPGLHYANLAVRGKLLGQVAEEQVPRAVELAPDLITFSAGGNDMLRPGADPDAIALLYMDCVRRLKATGAEVVVFTSFDPKQWNVSGRGDGRWRGKVATLNLHIRSIADRYDLKVVDLWSMSVLSHIGAWHEDRLHLTSEGHRRLGLAVAEILGVPTEGDWRTPWPKIPPKSWQEAKREDLYWAKTYFLPWVERRVKGLSSGDGRLPKRPDLHPL</sequence>
<dbReference type="InterPro" id="IPR013830">
    <property type="entry name" value="SGNH_hydro"/>
</dbReference>
<dbReference type="PANTHER" id="PTHR43784">
    <property type="entry name" value="GDSL-LIKE LIPASE/ACYLHYDROLASE, PUTATIVE (AFU_ORTHOLOGUE AFUA_2G00820)-RELATED"/>
    <property type="match status" value="1"/>
</dbReference>
<gene>
    <name evidence="2" type="ORF">GCM10010439_32780</name>
</gene>
<dbReference type="CDD" id="cd01832">
    <property type="entry name" value="SGNH_hydrolase_like_1"/>
    <property type="match status" value="1"/>
</dbReference>
<dbReference type="Proteomes" id="UP001501842">
    <property type="component" value="Unassembled WGS sequence"/>
</dbReference>
<dbReference type="InterPro" id="IPR036514">
    <property type="entry name" value="SGNH_hydro_sf"/>
</dbReference>
<accession>A0ABN3UAP3</accession>
<name>A0ABN3UAP3_9ACTN</name>
<dbReference type="Pfam" id="PF13472">
    <property type="entry name" value="Lipase_GDSL_2"/>
    <property type="match status" value="1"/>
</dbReference>
<dbReference type="RefSeq" id="WP_344451258.1">
    <property type="nucleotide sequence ID" value="NZ_BAAATZ010000012.1"/>
</dbReference>
<reference evidence="2 3" key="1">
    <citation type="journal article" date="2019" name="Int. J. Syst. Evol. Microbiol.">
        <title>The Global Catalogue of Microorganisms (GCM) 10K type strain sequencing project: providing services to taxonomists for standard genome sequencing and annotation.</title>
        <authorList>
            <consortium name="The Broad Institute Genomics Platform"/>
            <consortium name="The Broad Institute Genome Sequencing Center for Infectious Disease"/>
            <person name="Wu L."/>
            <person name="Ma J."/>
        </authorList>
    </citation>
    <scope>NUCLEOTIDE SEQUENCE [LARGE SCALE GENOMIC DNA]</scope>
    <source>
        <strain evidence="2 3">JCM 8201</strain>
    </source>
</reference>
<dbReference type="SUPFAM" id="SSF52266">
    <property type="entry name" value="SGNH hydrolase"/>
    <property type="match status" value="1"/>
</dbReference>
<keyword evidence="2" id="KW-0378">Hydrolase</keyword>
<evidence type="ECO:0000259" key="1">
    <source>
        <dbReference type="Pfam" id="PF13472"/>
    </source>
</evidence>
<dbReference type="EMBL" id="BAAATZ010000012">
    <property type="protein sequence ID" value="GAA2727257.1"/>
    <property type="molecule type" value="Genomic_DNA"/>
</dbReference>
<dbReference type="GO" id="GO:0016787">
    <property type="term" value="F:hydrolase activity"/>
    <property type="evidence" value="ECO:0007669"/>
    <property type="project" value="UniProtKB-KW"/>
</dbReference>
<comment type="caution">
    <text evidence="2">The sequence shown here is derived from an EMBL/GenBank/DDBJ whole genome shotgun (WGS) entry which is preliminary data.</text>
</comment>
<feature type="domain" description="SGNH hydrolase-type esterase" evidence="1">
    <location>
        <begin position="13"/>
        <end position="189"/>
    </location>
</feature>
<evidence type="ECO:0000313" key="2">
    <source>
        <dbReference type="EMBL" id="GAA2727257.1"/>
    </source>
</evidence>
<evidence type="ECO:0000313" key="3">
    <source>
        <dbReference type="Proteomes" id="UP001501842"/>
    </source>
</evidence>
<dbReference type="PANTHER" id="PTHR43784:SF2">
    <property type="entry name" value="GDSL-LIKE LIPASE_ACYLHYDROLASE, PUTATIVE (AFU_ORTHOLOGUE AFUA_2G00820)-RELATED"/>
    <property type="match status" value="1"/>
</dbReference>